<sequence>MAKNTNRGGGVHTTPNPNGSGWVNQQGGEIRSTHRLKDRAEEAGRSQAKDQGVEHTIHKRDGTIGEKNSYGNDPASSKG</sequence>
<feature type="compositionally biased region" description="Basic and acidic residues" evidence="1">
    <location>
        <begin position="38"/>
        <end position="64"/>
    </location>
</feature>
<feature type="compositionally biased region" description="Polar residues" evidence="1">
    <location>
        <begin position="13"/>
        <end position="27"/>
    </location>
</feature>
<dbReference type="Proteomes" id="UP000537825">
    <property type="component" value="Unassembled WGS sequence"/>
</dbReference>
<proteinExistence type="predicted"/>
<feature type="region of interest" description="Disordered" evidence="1">
    <location>
        <begin position="1"/>
        <end position="79"/>
    </location>
</feature>
<gene>
    <name evidence="2" type="ORF">GTZ93_39425</name>
</gene>
<dbReference type="EMBL" id="JAAAPK010000016">
    <property type="protein sequence ID" value="NBC45875.1"/>
    <property type="molecule type" value="Genomic_DNA"/>
</dbReference>
<dbReference type="AlphaFoldDB" id="A0A7X4YI83"/>
<evidence type="ECO:0000256" key="1">
    <source>
        <dbReference type="SAM" id="MobiDB-lite"/>
    </source>
</evidence>
<organism evidence="2 3">
    <name type="scientific">Corallococcus exiguus</name>
    <dbReference type="NCBI Taxonomy" id="83462"/>
    <lineage>
        <taxon>Bacteria</taxon>
        <taxon>Pseudomonadati</taxon>
        <taxon>Myxococcota</taxon>
        <taxon>Myxococcia</taxon>
        <taxon>Myxococcales</taxon>
        <taxon>Cystobacterineae</taxon>
        <taxon>Myxococcaceae</taxon>
        <taxon>Corallococcus</taxon>
    </lineage>
</organism>
<name>A0A7X4YI83_9BACT</name>
<accession>A0A7X4YI83</accession>
<keyword evidence="3" id="KW-1185">Reference proteome</keyword>
<reference evidence="2 3" key="1">
    <citation type="submission" date="2020-01" db="EMBL/GenBank/DDBJ databases">
        <title>The draft genome sequence of Corallococcus exiguus DSM 14696.</title>
        <authorList>
            <person name="Zhang X."/>
            <person name="Zhu H."/>
        </authorList>
    </citation>
    <scope>NUCLEOTIDE SEQUENCE [LARGE SCALE GENOMIC DNA]</scope>
    <source>
        <strain evidence="2 3">DSM 14696</strain>
    </source>
</reference>
<comment type="caution">
    <text evidence="2">The sequence shown here is derived from an EMBL/GenBank/DDBJ whole genome shotgun (WGS) entry which is preliminary data.</text>
</comment>
<evidence type="ECO:0000313" key="2">
    <source>
        <dbReference type="EMBL" id="NBC45875.1"/>
    </source>
</evidence>
<feature type="compositionally biased region" description="Polar residues" evidence="1">
    <location>
        <begin position="69"/>
        <end position="79"/>
    </location>
</feature>
<dbReference type="RefSeq" id="WP_139919194.1">
    <property type="nucleotide sequence ID" value="NZ_CBCSLE010000109.1"/>
</dbReference>
<dbReference type="InterPro" id="IPR018691">
    <property type="entry name" value="DUF2188"/>
</dbReference>
<protein>
    <submittedName>
        <fullName evidence="2">DUF2188 domain-containing protein</fullName>
    </submittedName>
</protein>
<dbReference type="Pfam" id="PF09954">
    <property type="entry name" value="DUF2188"/>
    <property type="match status" value="1"/>
</dbReference>
<evidence type="ECO:0000313" key="3">
    <source>
        <dbReference type="Proteomes" id="UP000537825"/>
    </source>
</evidence>